<evidence type="ECO:0000256" key="4">
    <source>
        <dbReference type="ARBA" id="ARBA00019368"/>
    </source>
</evidence>
<evidence type="ECO:0000256" key="1">
    <source>
        <dbReference type="ARBA" id="ARBA00004412"/>
    </source>
</evidence>
<evidence type="ECO:0000256" key="3">
    <source>
        <dbReference type="ARBA" id="ARBA00004603"/>
    </source>
</evidence>
<evidence type="ECO:0000256" key="9">
    <source>
        <dbReference type="SAM" id="MobiDB-lite"/>
    </source>
</evidence>
<evidence type="ECO:0000256" key="10">
    <source>
        <dbReference type="SAM" id="SignalP"/>
    </source>
</evidence>
<keyword evidence="10" id="KW-0732">Signal</keyword>
<comment type="caution">
    <text evidence="11">The sequence shown here is derived from an EMBL/GenBank/DDBJ whole genome shotgun (WGS) entry which is preliminary data.</text>
</comment>
<protein>
    <recommendedName>
        <fullName evidence="4">Spermatogenesis-defective protein 39 homolog</fullName>
    </recommendedName>
    <alternativeName>
        <fullName evidence="7">VPS33B-interacting protein in apical-basolateral polarity regulator</fullName>
    </alternativeName>
    <alternativeName>
        <fullName evidence="8">VPS33B-interacting protein in polarity and apical restriction</fullName>
    </alternativeName>
</protein>
<gene>
    <name evidence="11" type="ORF">Z043_113384</name>
</gene>
<feature type="non-terminal residue" evidence="11">
    <location>
        <position position="1"/>
    </location>
</feature>
<dbReference type="InterPro" id="IPR040057">
    <property type="entry name" value="Spe-39"/>
</dbReference>
<feature type="chain" id="PRO_5006027385" description="Spermatogenesis-defective protein 39 homolog" evidence="10">
    <location>
        <begin position="22"/>
        <end position="132"/>
    </location>
</feature>
<feature type="compositionally biased region" description="Polar residues" evidence="9">
    <location>
        <begin position="91"/>
        <end position="102"/>
    </location>
</feature>
<name>A0A0N8JZ02_SCLFO</name>
<evidence type="ECO:0000256" key="7">
    <source>
        <dbReference type="ARBA" id="ARBA00029984"/>
    </source>
</evidence>
<accession>A0A0N8JZ02</accession>
<evidence type="ECO:0000256" key="5">
    <source>
        <dbReference type="ARBA" id="ARBA00022753"/>
    </source>
</evidence>
<dbReference type="GO" id="GO:0007034">
    <property type="term" value="P:vacuolar transport"/>
    <property type="evidence" value="ECO:0007669"/>
    <property type="project" value="TreeGrafter"/>
</dbReference>
<dbReference type="GO" id="GO:0005769">
    <property type="term" value="C:early endosome"/>
    <property type="evidence" value="ECO:0007669"/>
    <property type="project" value="UniProtKB-SubCell"/>
</dbReference>
<dbReference type="EMBL" id="JARO02004751">
    <property type="protein sequence ID" value="KPP67969.1"/>
    <property type="molecule type" value="Genomic_DNA"/>
</dbReference>
<evidence type="ECO:0000313" key="11">
    <source>
        <dbReference type="EMBL" id="KPP67969.1"/>
    </source>
</evidence>
<evidence type="ECO:0000313" key="12">
    <source>
        <dbReference type="Proteomes" id="UP000034805"/>
    </source>
</evidence>
<dbReference type="Proteomes" id="UP000034805">
    <property type="component" value="Unassembled WGS sequence"/>
</dbReference>
<comment type="subcellular location">
    <subcellularLocation>
        <location evidence="2">Cytoplasmic vesicle</location>
    </subcellularLocation>
    <subcellularLocation>
        <location evidence="1">Early endosome</location>
    </subcellularLocation>
    <subcellularLocation>
        <location evidence="3">Late endosome</location>
    </subcellularLocation>
</comment>
<keyword evidence="5" id="KW-0967">Endosome</keyword>
<proteinExistence type="predicted"/>
<sequence length="132" mass="15098">NKIQTILLLLLFFYIFQMMRSKPDEDDYWNSSKCRAFTFDDDYDELSSLKESKRAVNSIRQFVVDEDEDEDDMVKVSWSGEPIGSITWSIKETASSTKQEQSFPKIDSGPSLPRQGSGYSLSSLFKGAEPFP</sequence>
<evidence type="ECO:0000256" key="2">
    <source>
        <dbReference type="ARBA" id="ARBA00004541"/>
    </source>
</evidence>
<evidence type="ECO:0000256" key="8">
    <source>
        <dbReference type="ARBA" id="ARBA00031270"/>
    </source>
</evidence>
<feature type="region of interest" description="Disordered" evidence="9">
    <location>
        <begin position="91"/>
        <end position="132"/>
    </location>
</feature>
<dbReference type="AlphaFoldDB" id="A0A0N8JZ02"/>
<dbReference type="PANTHER" id="PTHR13364">
    <property type="entry name" value="DEFECTIVE SPERMATOGENESIS PROTEIN 39"/>
    <property type="match status" value="1"/>
</dbReference>
<feature type="signal peptide" evidence="10">
    <location>
        <begin position="1"/>
        <end position="21"/>
    </location>
</feature>
<dbReference type="PANTHER" id="PTHR13364:SF6">
    <property type="entry name" value="SPERMATOGENESIS-DEFECTIVE PROTEIN 39 HOMOLOG"/>
    <property type="match status" value="1"/>
</dbReference>
<reference evidence="11 12" key="1">
    <citation type="submission" date="2015-08" db="EMBL/GenBank/DDBJ databases">
        <title>The genome of the Asian arowana (Scleropages formosus).</title>
        <authorList>
            <person name="Tan M.H."/>
            <person name="Gan H.M."/>
            <person name="Croft L.J."/>
            <person name="Austin C.M."/>
        </authorList>
    </citation>
    <scope>NUCLEOTIDE SEQUENCE [LARGE SCALE GENOMIC DNA]</scope>
    <source>
        <strain evidence="11">Aro1</strain>
    </source>
</reference>
<keyword evidence="6" id="KW-0968">Cytoplasmic vesicle</keyword>
<organism evidence="11 12">
    <name type="scientific">Scleropages formosus</name>
    <name type="common">Asian bonytongue</name>
    <name type="synonym">Osteoglossum formosum</name>
    <dbReference type="NCBI Taxonomy" id="113540"/>
    <lineage>
        <taxon>Eukaryota</taxon>
        <taxon>Metazoa</taxon>
        <taxon>Chordata</taxon>
        <taxon>Craniata</taxon>
        <taxon>Vertebrata</taxon>
        <taxon>Euteleostomi</taxon>
        <taxon>Actinopterygii</taxon>
        <taxon>Neopterygii</taxon>
        <taxon>Teleostei</taxon>
        <taxon>Osteoglossocephala</taxon>
        <taxon>Osteoglossomorpha</taxon>
        <taxon>Osteoglossiformes</taxon>
        <taxon>Osteoglossidae</taxon>
        <taxon>Scleropages</taxon>
    </lineage>
</organism>
<dbReference type="GO" id="GO:0006886">
    <property type="term" value="P:intracellular protein transport"/>
    <property type="evidence" value="ECO:0007669"/>
    <property type="project" value="TreeGrafter"/>
</dbReference>
<evidence type="ECO:0000256" key="6">
    <source>
        <dbReference type="ARBA" id="ARBA00023329"/>
    </source>
</evidence>
<dbReference type="GO" id="GO:0005770">
    <property type="term" value="C:late endosome"/>
    <property type="evidence" value="ECO:0007669"/>
    <property type="project" value="UniProtKB-SubCell"/>
</dbReference>